<sequence>MTGTRPDALLRHDLELPDAEFRAIAQLMHRQTGVLLDDGSRPLVFSRLARHVRRLGKSSFADYLAYLAGPNGAGERERMIDALTTNTTRFFREPAHFELLRAQVMPDLRRKAEAGARVRLWSAACSSGEEAYSIAAAVHAAFPDAARHDLRILATDVNRQMLDRAQDATYPAEIAGDVPDAYRDALFEPAAKGAALVVRRALRDLVSVRYLNLMDPWPVSGAFDVIFCRNMAIYLDAATQARLWARLAGVLAPRGALFIGHSERLGAEREHAFETLGHTAFRLRGAPAGETRGAPCR</sequence>
<keyword evidence="4 5" id="KW-0949">S-adenosyl-L-methionine</keyword>
<dbReference type="InterPro" id="IPR022642">
    <property type="entry name" value="CheR_C"/>
</dbReference>
<dbReference type="EC" id="2.1.1.80" evidence="5"/>
<dbReference type="EMBL" id="CP122537">
    <property type="protein sequence ID" value="WGH80140.1"/>
    <property type="molecule type" value="Genomic_DNA"/>
</dbReference>
<dbReference type="InterPro" id="IPR022641">
    <property type="entry name" value="CheR_N"/>
</dbReference>
<dbReference type="SUPFAM" id="SSF53335">
    <property type="entry name" value="S-adenosyl-L-methionine-dependent methyltransferases"/>
    <property type="match status" value="1"/>
</dbReference>
<dbReference type="InterPro" id="IPR029063">
    <property type="entry name" value="SAM-dependent_MTases_sf"/>
</dbReference>
<organism evidence="7 8">
    <name type="scientific">Jannaschia ovalis</name>
    <dbReference type="NCBI Taxonomy" id="3038773"/>
    <lineage>
        <taxon>Bacteria</taxon>
        <taxon>Pseudomonadati</taxon>
        <taxon>Pseudomonadota</taxon>
        <taxon>Alphaproteobacteria</taxon>
        <taxon>Rhodobacterales</taxon>
        <taxon>Roseobacteraceae</taxon>
        <taxon>Jannaschia</taxon>
    </lineage>
</organism>
<dbReference type="PROSITE" id="PS50123">
    <property type="entry name" value="CHER"/>
    <property type="match status" value="1"/>
</dbReference>
<dbReference type="Gene3D" id="1.10.155.10">
    <property type="entry name" value="Chemotaxis receptor methyltransferase CheR, N-terminal domain"/>
    <property type="match status" value="1"/>
</dbReference>
<keyword evidence="2 5" id="KW-0489">Methyltransferase</keyword>
<evidence type="ECO:0000256" key="5">
    <source>
        <dbReference type="PIRNR" id="PIRNR000410"/>
    </source>
</evidence>
<dbReference type="InterPro" id="IPR026024">
    <property type="entry name" value="Chemotaxis_MeTrfase_CheR"/>
</dbReference>
<protein>
    <recommendedName>
        <fullName evidence="5">Chemotaxis protein methyltransferase</fullName>
        <ecNumber evidence="5">2.1.1.80</ecNumber>
    </recommendedName>
</protein>
<dbReference type="Gene3D" id="3.40.50.150">
    <property type="entry name" value="Vaccinia Virus protein VP39"/>
    <property type="match status" value="1"/>
</dbReference>
<dbReference type="SMART" id="SM00138">
    <property type="entry name" value="MeTrc"/>
    <property type="match status" value="1"/>
</dbReference>
<gene>
    <name evidence="7" type="ORF">P8627_07705</name>
</gene>
<dbReference type="PANTHER" id="PTHR24422">
    <property type="entry name" value="CHEMOTAXIS PROTEIN METHYLTRANSFERASE"/>
    <property type="match status" value="1"/>
</dbReference>
<dbReference type="GO" id="GO:0032259">
    <property type="term" value="P:methylation"/>
    <property type="evidence" value="ECO:0007669"/>
    <property type="project" value="UniProtKB-KW"/>
</dbReference>
<evidence type="ECO:0000259" key="6">
    <source>
        <dbReference type="PROSITE" id="PS50123"/>
    </source>
</evidence>
<evidence type="ECO:0000256" key="2">
    <source>
        <dbReference type="ARBA" id="ARBA00022603"/>
    </source>
</evidence>
<dbReference type="InterPro" id="IPR000780">
    <property type="entry name" value="CheR_MeTrfase"/>
</dbReference>
<evidence type="ECO:0000256" key="1">
    <source>
        <dbReference type="ARBA" id="ARBA00001541"/>
    </source>
</evidence>
<dbReference type="RefSeq" id="WP_279967187.1">
    <property type="nucleotide sequence ID" value="NZ_CP122537.1"/>
</dbReference>
<dbReference type="InterPro" id="IPR036804">
    <property type="entry name" value="CheR_N_sf"/>
</dbReference>
<comment type="catalytic activity">
    <reaction evidence="1 5">
        <text>L-glutamyl-[protein] + S-adenosyl-L-methionine = [protein]-L-glutamate 5-O-methyl ester + S-adenosyl-L-homocysteine</text>
        <dbReference type="Rhea" id="RHEA:24452"/>
        <dbReference type="Rhea" id="RHEA-COMP:10208"/>
        <dbReference type="Rhea" id="RHEA-COMP:10311"/>
        <dbReference type="ChEBI" id="CHEBI:29973"/>
        <dbReference type="ChEBI" id="CHEBI:57856"/>
        <dbReference type="ChEBI" id="CHEBI:59789"/>
        <dbReference type="ChEBI" id="CHEBI:82795"/>
        <dbReference type="EC" id="2.1.1.80"/>
    </reaction>
</comment>
<reference evidence="7 8" key="1">
    <citation type="submission" date="2023-04" db="EMBL/GenBank/DDBJ databases">
        <title>Jannaschia ovalis sp. nov., a marine bacterium isolated from sea tidal flat.</title>
        <authorList>
            <person name="Kwon D.Y."/>
            <person name="Kim J.-J."/>
        </authorList>
    </citation>
    <scope>NUCLEOTIDE SEQUENCE [LARGE SCALE GENOMIC DNA]</scope>
    <source>
        <strain evidence="7 8">GRR-S6-38</strain>
    </source>
</reference>
<evidence type="ECO:0000256" key="3">
    <source>
        <dbReference type="ARBA" id="ARBA00022679"/>
    </source>
</evidence>
<evidence type="ECO:0000256" key="4">
    <source>
        <dbReference type="ARBA" id="ARBA00022691"/>
    </source>
</evidence>
<dbReference type="SUPFAM" id="SSF47757">
    <property type="entry name" value="Chemotaxis receptor methyltransferase CheR, N-terminal domain"/>
    <property type="match status" value="1"/>
</dbReference>
<feature type="domain" description="CheR-type methyltransferase" evidence="6">
    <location>
        <begin position="9"/>
        <end position="286"/>
    </location>
</feature>
<name>A0ABY8LFR0_9RHOB</name>
<dbReference type="GO" id="GO:0008168">
    <property type="term" value="F:methyltransferase activity"/>
    <property type="evidence" value="ECO:0007669"/>
    <property type="project" value="UniProtKB-KW"/>
</dbReference>
<keyword evidence="8" id="KW-1185">Reference proteome</keyword>
<dbReference type="PIRSF" id="PIRSF000410">
    <property type="entry name" value="CheR"/>
    <property type="match status" value="1"/>
</dbReference>
<dbReference type="InterPro" id="IPR050903">
    <property type="entry name" value="Bact_Chemotaxis_MeTrfase"/>
</dbReference>
<keyword evidence="3 5" id="KW-0808">Transferase</keyword>
<evidence type="ECO:0000313" key="7">
    <source>
        <dbReference type="EMBL" id="WGH80140.1"/>
    </source>
</evidence>
<proteinExistence type="predicted"/>
<accession>A0ABY8LFR0</accession>
<dbReference type="PRINTS" id="PR00996">
    <property type="entry name" value="CHERMTFRASE"/>
</dbReference>
<dbReference type="PANTHER" id="PTHR24422:SF19">
    <property type="entry name" value="CHEMOTAXIS PROTEIN METHYLTRANSFERASE"/>
    <property type="match status" value="1"/>
</dbReference>
<dbReference type="Pfam" id="PF01739">
    <property type="entry name" value="CheR"/>
    <property type="match status" value="1"/>
</dbReference>
<evidence type="ECO:0000313" key="8">
    <source>
        <dbReference type="Proteomes" id="UP001243420"/>
    </source>
</evidence>
<dbReference type="Pfam" id="PF03705">
    <property type="entry name" value="CheR_N"/>
    <property type="match status" value="1"/>
</dbReference>
<comment type="function">
    <text evidence="5">Methylation of the membrane-bound methyl-accepting chemotaxis proteins (MCP) to form gamma-glutamyl methyl ester residues in MCP.</text>
</comment>
<dbReference type="Proteomes" id="UP001243420">
    <property type="component" value="Chromosome"/>
</dbReference>